<dbReference type="Pfam" id="PF00078">
    <property type="entry name" value="RVT_1"/>
    <property type="match status" value="1"/>
</dbReference>
<proteinExistence type="predicted"/>
<name>A0ABD3G8Q2_9MARC</name>
<protein>
    <recommendedName>
        <fullName evidence="1">Reverse transcriptase domain-containing protein</fullName>
    </recommendedName>
</protein>
<keyword evidence="3" id="KW-1185">Reference proteome</keyword>
<organism evidence="2 3">
    <name type="scientific">Riccia sorocarpa</name>
    <dbReference type="NCBI Taxonomy" id="122646"/>
    <lineage>
        <taxon>Eukaryota</taxon>
        <taxon>Viridiplantae</taxon>
        <taxon>Streptophyta</taxon>
        <taxon>Embryophyta</taxon>
        <taxon>Marchantiophyta</taxon>
        <taxon>Marchantiopsida</taxon>
        <taxon>Marchantiidae</taxon>
        <taxon>Marchantiales</taxon>
        <taxon>Ricciaceae</taxon>
        <taxon>Riccia</taxon>
    </lineage>
</organism>
<feature type="domain" description="Reverse transcriptase" evidence="1">
    <location>
        <begin position="451"/>
        <end position="664"/>
    </location>
</feature>
<dbReference type="EMBL" id="JBJQOH010000008">
    <property type="protein sequence ID" value="KAL3675001.1"/>
    <property type="molecule type" value="Genomic_DNA"/>
</dbReference>
<evidence type="ECO:0000313" key="2">
    <source>
        <dbReference type="EMBL" id="KAL3675001.1"/>
    </source>
</evidence>
<dbReference type="Proteomes" id="UP001633002">
    <property type="component" value="Unassembled WGS sequence"/>
</dbReference>
<comment type="caution">
    <text evidence="2">The sequence shown here is derived from an EMBL/GenBank/DDBJ whole genome shotgun (WGS) entry which is preliminary data.</text>
</comment>
<accession>A0ABD3G8Q2</accession>
<dbReference type="PANTHER" id="PTHR19446">
    <property type="entry name" value="REVERSE TRANSCRIPTASES"/>
    <property type="match status" value="1"/>
</dbReference>
<dbReference type="PROSITE" id="PS50878">
    <property type="entry name" value="RT_POL"/>
    <property type="match status" value="1"/>
</dbReference>
<dbReference type="InterPro" id="IPR036691">
    <property type="entry name" value="Endo/exonu/phosph_ase_sf"/>
</dbReference>
<dbReference type="AlphaFoldDB" id="A0ABD3G8Q2"/>
<evidence type="ECO:0000259" key="1">
    <source>
        <dbReference type="PROSITE" id="PS50878"/>
    </source>
</evidence>
<dbReference type="InterPro" id="IPR005135">
    <property type="entry name" value="Endo/exonuclease/phosphatase"/>
</dbReference>
<dbReference type="SUPFAM" id="SSF56672">
    <property type="entry name" value="DNA/RNA polymerases"/>
    <property type="match status" value="1"/>
</dbReference>
<evidence type="ECO:0000313" key="3">
    <source>
        <dbReference type="Proteomes" id="UP001633002"/>
    </source>
</evidence>
<dbReference type="InterPro" id="IPR043502">
    <property type="entry name" value="DNA/RNA_pol_sf"/>
</dbReference>
<dbReference type="SUPFAM" id="SSF56219">
    <property type="entry name" value="DNase I-like"/>
    <property type="match status" value="1"/>
</dbReference>
<dbReference type="Pfam" id="PF03372">
    <property type="entry name" value="Exo_endo_phos"/>
    <property type="match status" value="1"/>
</dbReference>
<sequence>MSDNTMKVVSWNTRGFGSAMRRRIVKNFITRQYRHVDIIALQELKATVHAASGSIRVASLHAPNTKEERQTYWEWWDSQIDGEDWILAGDFNNVELSEDSKGKSALMQGSEERAWRKMVNRTDIIDAYMAAVRTKSGLFTRMAFCGQRYDQARLDRFYLSNRGEWCELIKEVIHNTGQILSDHVPISLELQLIRDENCNWRPMSYFKMNQQLMESQEVLMKLKETWEDHPPFCKNSQKRWEMGWGRLRQILKEEKNRQKNDYKEGNNIRREVEDLRIILHDEDNEETRMRLLSKENELRKREIREAKAWRLRSKERWFREGEAPSRYFYSQLKAKFAREKITALETEDGNFISRHSEIMEEVERYYRNLYTRVQETVQIRQAREQVLQLLTSRATQEEDATLHQVPTEEEVEEVVHDLRKEKNPGFDGLVAEVLHACWSFVKNDCIDMIIDFWDRGALTEKNRTAVVKLLPKNSESQWLKNWRPLSLMNLSYKILAKIMANRFKKLMPKLVDDMQTDIIHGRSIANNLLSIRLGEDWAKISDQDCFFLQLDFVKAYDRVEHQFLWQTMHAMGFSGRTIKLVKGLTQGGYAKLHVNEDFTRNIPIQRGVRQGCPLAPYLFTLTTQVLMDSIREGMNRGSITGIRSNQISNWSIDFLLMIRDFVCK</sequence>
<dbReference type="InterPro" id="IPR000477">
    <property type="entry name" value="RT_dom"/>
</dbReference>
<gene>
    <name evidence="2" type="ORF">R1sor_024949</name>
</gene>
<dbReference type="CDD" id="cd01650">
    <property type="entry name" value="RT_nLTR_like"/>
    <property type="match status" value="1"/>
</dbReference>
<dbReference type="Gene3D" id="3.60.10.10">
    <property type="entry name" value="Endonuclease/exonuclease/phosphatase"/>
    <property type="match status" value="2"/>
</dbReference>
<reference evidence="2 3" key="1">
    <citation type="submission" date="2024-09" db="EMBL/GenBank/DDBJ databases">
        <title>Chromosome-scale assembly of Riccia sorocarpa.</title>
        <authorList>
            <person name="Paukszto L."/>
        </authorList>
    </citation>
    <scope>NUCLEOTIDE SEQUENCE [LARGE SCALE GENOMIC DNA]</scope>
    <source>
        <strain evidence="2">LP-2024</strain>
        <tissue evidence="2">Aerial parts of the thallus</tissue>
    </source>
</reference>